<keyword evidence="5" id="KW-0479">Metal-binding</keyword>
<dbReference type="InterPro" id="IPR020617">
    <property type="entry name" value="Thiolase_C"/>
</dbReference>
<comment type="similarity">
    <text evidence="1 10">Belongs to the thiolase-like superfamily. Thiolase family.</text>
</comment>
<dbReference type="InterPro" id="IPR002155">
    <property type="entry name" value="Thiolase"/>
</dbReference>
<dbReference type="Pfam" id="PF00108">
    <property type="entry name" value="Thiolase_N"/>
    <property type="match status" value="1"/>
</dbReference>
<dbReference type="RefSeq" id="WP_138279675.1">
    <property type="nucleotide sequence ID" value="NZ_BMGE01000001.1"/>
</dbReference>
<evidence type="ECO:0000256" key="5">
    <source>
        <dbReference type="ARBA" id="ARBA00022723"/>
    </source>
</evidence>
<dbReference type="PIRSF" id="PIRSF000429">
    <property type="entry name" value="Ac-CoA_Ac_transf"/>
    <property type="match status" value="1"/>
</dbReference>
<sequence length="399" mass="41725">MKEEVFILSAARTPIGSFGGSLASVHAAKLGATAIQQALAKSGADPERVQEVLMGNVISANMGQAPARQAAVYAGLPTSVICTTVNKVCASGMKAVMMGAQAIQLGDAELIVAGGMESMSQIPYYLPKARNGYGYGNGEIIDGLLKDGLTDVYDQIGMGICGDRTASEYSLSREEQDEYAIRSYKLSAESTEKGYFSKEIVAVEVPSPKGGEPAMVSEDEEFKRVKFEKITSLKPAFSKDGTVTAANASTINDGAAALVLSGEATVKESGIKPVARIVAYADAEQDPAWFTTTPVLATRKVLKKAGLSLENIDYFEVNEAFSAVALAYVKILGLDINKVNVFGGAVSLGHPLGASGARILTTLLSVLEHNDGRYGLATICNGGGGASAVIIEKLYKISG</sequence>
<feature type="active site" description="Proton acceptor" evidence="9">
    <location>
        <position position="380"/>
    </location>
</feature>
<dbReference type="InterPro" id="IPR020616">
    <property type="entry name" value="Thiolase_N"/>
</dbReference>
<dbReference type="InterPro" id="IPR020610">
    <property type="entry name" value="Thiolase_AS"/>
</dbReference>
<evidence type="ECO:0000256" key="8">
    <source>
        <dbReference type="ARBA" id="ARBA00023315"/>
    </source>
</evidence>
<dbReference type="NCBIfam" id="TIGR01930">
    <property type="entry name" value="AcCoA-C-Actrans"/>
    <property type="match status" value="1"/>
</dbReference>
<dbReference type="SUPFAM" id="SSF53901">
    <property type="entry name" value="Thiolase-like"/>
    <property type="match status" value="2"/>
</dbReference>
<evidence type="ECO:0000259" key="11">
    <source>
        <dbReference type="Pfam" id="PF00108"/>
    </source>
</evidence>
<dbReference type="InterPro" id="IPR020613">
    <property type="entry name" value="Thiolase_CS"/>
</dbReference>
<feature type="domain" description="Thiolase C-terminal" evidence="12">
    <location>
        <begin position="272"/>
        <end position="393"/>
    </location>
</feature>
<dbReference type="PANTHER" id="PTHR18919">
    <property type="entry name" value="ACETYL-COA C-ACYLTRANSFERASE"/>
    <property type="match status" value="1"/>
</dbReference>
<gene>
    <name evidence="13" type="ORF">FEM55_02185</name>
</gene>
<evidence type="ECO:0000256" key="4">
    <source>
        <dbReference type="ARBA" id="ARBA00022679"/>
    </source>
</evidence>
<comment type="caution">
    <text evidence="13">The sequence shown here is derived from an EMBL/GenBank/DDBJ whole genome shotgun (WGS) entry which is preliminary data.</text>
</comment>
<feature type="domain" description="Thiolase N-terminal" evidence="11">
    <location>
        <begin position="5"/>
        <end position="262"/>
    </location>
</feature>
<feature type="active site" description="Acyl-thioester intermediate" evidence="9">
    <location>
        <position position="89"/>
    </location>
</feature>
<keyword evidence="7" id="KW-0630">Potassium</keyword>
<dbReference type="PROSITE" id="PS00098">
    <property type="entry name" value="THIOLASE_1"/>
    <property type="match status" value="1"/>
</dbReference>
<dbReference type="InterPro" id="IPR020615">
    <property type="entry name" value="Thiolase_acyl_enz_int_AS"/>
</dbReference>
<dbReference type="EC" id="2.3.1.9" evidence="3"/>
<dbReference type="PROSITE" id="PS00099">
    <property type="entry name" value="THIOLASE_3"/>
    <property type="match status" value="1"/>
</dbReference>
<dbReference type="EMBL" id="VCEI01000011">
    <property type="protein sequence ID" value="TLU95981.1"/>
    <property type="molecule type" value="Genomic_DNA"/>
</dbReference>
<feature type="active site" description="Proton acceptor" evidence="9">
    <location>
        <position position="350"/>
    </location>
</feature>
<keyword evidence="6" id="KW-0809">Transit peptide</keyword>
<evidence type="ECO:0000313" key="14">
    <source>
        <dbReference type="Proteomes" id="UP000309788"/>
    </source>
</evidence>
<evidence type="ECO:0000256" key="10">
    <source>
        <dbReference type="RuleBase" id="RU003557"/>
    </source>
</evidence>
<dbReference type="InterPro" id="IPR016039">
    <property type="entry name" value="Thiolase-like"/>
</dbReference>
<comment type="subunit">
    <text evidence="2">Homotetramer.</text>
</comment>
<evidence type="ECO:0000256" key="9">
    <source>
        <dbReference type="PIRSR" id="PIRSR000429-1"/>
    </source>
</evidence>
<dbReference type="CDD" id="cd00751">
    <property type="entry name" value="thiolase"/>
    <property type="match status" value="1"/>
</dbReference>
<dbReference type="OrthoDB" id="9764892at2"/>
<dbReference type="GO" id="GO:0046872">
    <property type="term" value="F:metal ion binding"/>
    <property type="evidence" value="ECO:0007669"/>
    <property type="project" value="UniProtKB-KW"/>
</dbReference>
<accession>A0A5R9KID1</accession>
<organism evidence="13 14">
    <name type="scientific">Dyadobacter sediminis</name>
    <dbReference type="NCBI Taxonomy" id="1493691"/>
    <lineage>
        <taxon>Bacteria</taxon>
        <taxon>Pseudomonadati</taxon>
        <taxon>Bacteroidota</taxon>
        <taxon>Cytophagia</taxon>
        <taxon>Cytophagales</taxon>
        <taxon>Spirosomataceae</taxon>
        <taxon>Dyadobacter</taxon>
    </lineage>
</organism>
<dbReference type="GO" id="GO:0006635">
    <property type="term" value="P:fatty acid beta-oxidation"/>
    <property type="evidence" value="ECO:0007669"/>
    <property type="project" value="TreeGrafter"/>
</dbReference>
<keyword evidence="14" id="KW-1185">Reference proteome</keyword>
<evidence type="ECO:0000256" key="2">
    <source>
        <dbReference type="ARBA" id="ARBA00011881"/>
    </source>
</evidence>
<keyword evidence="4 10" id="KW-0808">Transferase</keyword>
<proteinExistence type="inferred from homology"/>
<evidence type="ECO:0000256" key="1">
    <source>
        <dbReference type="ARBA" id="ARBA00010982"/>
    </source>
</evidence>
<evidence type="ECO:0000259" key="12">
    <source>
        <dbReference type="Pfam" id="PF02803"/>
    </source>
</evidence>
<dbReference type="AlphaFoldDB" id="A0A5R9KID1"/>
<reference evidence="13 14" key="1">
    <citation type="submission" date="2019-05" db="EMBL/GenBank/DDBJ databases">
        <authorList>
            <person name="Qu J.-H."/>
        </authorList>
    </citation>
    <scope>NUCLEOTIDE SEQUENCE [LARGE SCALE GENOMIC DNA]</scope>
    <source>
        <strain evidence="13 14">Z12</strain>
    </source>
</reference>
<dbReference type="FunFam" id="3.40.47.10:FF:000007">
    <property type="entry name" value="acetyl-CoA acetyltransferase, mitochondrial"/>
    <property type="match status" value="1"/>
</dbReference>
<dbReference type="Pfam" id="PF02803">
    <property type="entry name" value="Thiolase_C"/>
    <property type="match status" value="1"/>
</dbReference>
<keyword evidence="8 10" id="KW-0012">Acyltransferase</keyword>
<dbReference type="Gene3D" id="3.40.47.10">
    <property type="match status" value="1"/>
</dbReference>
<protein>
    <recommendedName>
        <fullName evidence="3">acetyl-CoA C-acetyltransferase</fullName>
        <ecNumber evidence="3">2.3.1.9</ecNumber>
    </recommendedName>
</protein>
<name>A0A5R9KID1_9BACT</name>
<evidence type="ECO:0000256" key="6">
    <source>
        <dbReference type="ARBA" id="ARBA00022946"/>
    </source>
</evidence>
<evidence type="ECO:0000256" key="7">
    <source>
        <dbReference type="ARBA" id="ARBA00022958"/>
    </source>
</evidence>
<dbReference type="PANTHER" id="PTHR18919:SF156">
    <property type="entry name" value="ACETYL-COA ACETYLTRANSFERASE, MITOCHONDRIAL"/>
    <property type="match status" value="1"/>
</dbReference>
<evidence type="ECO:0000313" key="13">
    <source>
        <dbReference type="EMBL" id="TLU95981.1"/>
    </source>
</evidence>
<evidence type="ECO:0000256" key="3">
    <source>
        <dbReference type="ARBA" id="ARBA00012705"/>
    </source>
</evidence>
<dbReference type="PROSITE" id="PS00737">
    <property type="entry name" value="THIOLASE_2"/>
    <property type="match status" value="1"/>
</dbReference>
<dbReference type="GO" id="GO:0003985">
    <property type="term" value="F:acetyl-CoA C-acetyltransferase activity"/>
    <property type="evidence" value="ECO:0007669"/>
    <property type="project" value="UniProtKB-EC"/>
</dbReference>
<dbReference type="Proteomes" id="UP000309788">
    <property type="component" value="Unassembled WGS sequence"/>
</dbReference>